<dbReference type="EMBL" id="FNCC01000009">
    <property type="protein sequence ID" value="SDG61595.1"/>
    <property type="molecule type" value="Genomic_DNA"/>
</dbReference>
<dbReference type="AlphaFoldDB" id="A0A1G7VP46"/>
<evidence type="ECO:0000313" key="2">
    <source>
        <dbReference type="Proteomes" id="UP000199623"/>
    </source>
</evidence>
<protein>
    <submittedName>
        <fullName evidence="1">Uncharacterized protein</fullName>
    </submittedName>
</protein>
<dbReference type="Proteomes" id="UP000199623">
    <property type="component" value="Unassembled WGS sequence"/>
</dbReference>
<evidence type="ECO:0000313" key="1">
    <source>
        <dbReference type="EMBL" id="SDG61595.1"/>
    </source>
</evidence>
<proteinExistence type="predicted"/>
<dbReference type="STRING" id="200378.SAMN05216553_109360"/>
<organism evidence="1 2">
    <name type="scientific">Lentzea fradiae</name>
    <dbReference type="NCBI Taxonomy" id="200378"/>
    <lineage>
        <taxon>Bacteria</taxon>
        <taxon>Bacillati</taxon>
        <taxon>Actinomycetota</taxon>
        <taxon>Actinomycetes</taxon>
        <taxon>Pseudonocardiales</taxon>
        <taxon>Pseudonocardiaceae</taxon>
        <taxon>Lentzea</taxon>
    </lineage>
</organism>
<sequence length="77" mass="8978">MILRDYGSDAKQGDLVEFRLDGEERRRGIVMLLRSVGKKLLYVVQEELTHVRHEIPVQRIASVLKRRRPPGGFHTVR</sequence>
<accession>A0A1G7VP46</accession>
<keyword evidence="2" id="KW-1185">Reference proteome</keyword>
<name>A0A1G7VP46_9PSEU</name>
<dbReference type="RefSeq" id="WP_090052020.1">
    <property type="nucleotide sequence ID" value="NZ_FNCC01000009.1"/>
</dbReference>
<reference evidence="2" key="1">
    <citation type="submission" date="2016-10" db="EMBL/GenBank/DDBJ databases">
        <authorList>
            <person name="Varghese N."/>
            <person name="Submissions S."/>
        </authorList>
    </citation>
    <scope>NUCLEOTIDE SEQUENCE [LARGE SCALE GENOMIC DNA]</scope>
    <source>
        <strain evidence="2">CGMCC 4.3506</strain>
    </source>
</reference>
<gene>
    <name evidence="1" type="ORF">SAMN05216553_109360</name>
</gene>
<dbReference type="OrthoDB" id="9871884at2"/>